<keyword evidence="3" id="KW-1185">Reference proteome</keyword>
<keyword evidence="1" id="KW-1133">Transmembrane helix</keyword>
<comment type="caution">
    <text evidence="2">The sequence shown here is derived from an EMBL/GenBank/DDBJ whole genome shotgun (WGS) entry which is preliminary data.</text>
</comment>
<dbReference type="AlphaFoldDB" id="A0A1V3JEC1"/>
<keyword evidence="1" id="KW-0812">Transmembrane</keyword>
<dbReference type="RefSeq" id="WP_077425772.1">
    <property type="nucleotide sequence ID" value="NZ_MLHQ01000045.1"/>
</dbReference>
<feature type="transmembrane region" description="Helical" evidence="1">
    <location>
        <begin position="37"/>
        <end position="54"/>
    </location>
</feature>
<accession>A0A1V3JEC1</accession>
<organism evidence="2 3">
    <name type="scientific">Rodentibacter myodis</name>
    <dbReference type="NCBI Taxonomy" id="1907939"/>
    <lineage>
        <taxon>Bacteria</taxon>
        <taxon>Pseudomonadati</taxon>
        <taxon>Pseudomonadota</taxon>
        <taxon>Gammaproteobacteria</taxon>
        <taxon>Pasteurellales</taxon>
        <taxon>Pasteurellaceae</taxon>
        <taxon>Rodentibacter</taxon>
    </lineage>
</organism>
<name>A0A1V3JEC1_9PAST</name>
<proteinExistence type="predicted"/>
<dbReference type="OrthoDB" id="5671023at2"/>
<protein>
    <submittedName>
        <fullName evidence="2">Uncharacterized protein</fullName>
    </submittedName>
</protein>
<dbReference type="EMBL" id="MLHQ01000045">
    <property type="protein sequence ID" value="OOF55120.1"/>
    <property type="molecule type" value="Genomic_DNA"/>
</dbReference>
<evidence type="ECO:0000313" key="3">
    <source>
        <dbReference type="Proteomes" id="UP000188602"/>
    </source>
</evidence>
<evidence type="ECO:0000313" key="2">
    <source>
        <dbReference type="EMBL" id="OOF55120.1"/>
    </source>
</evidence>
<feature type="transmembrane region" description="Helical" evidence="1">
    <location>
        <begin position="111"/>
        <end position="129"/>
    </location>
</feature>
<evidence type="ECO:0000256" key="1">
    <source>
        <dbReference type="SAM" id="Phobius"/>
    </source>
</evidence>
<reference evidence="2 3" key="1">
    <citation type="submission" date="2016-10" db="EMBL/GenBank/DDBJ databases">
        <title>Rodentibacter gen. nov. and new species.</title>
        <authorList>
            <person name="Christensen H."/>
        </authorList>
    </citation>
    <scope>NUCLEOTIDE SEQUENCE [LARGE SCALE GENOMIC DNA]</scope>
    <source>
        <strain evidence="2 3">Ac151</strain>
    </source>
</reference>
<gene>
    <name evidence="2" type="ORF">BKL49_11840</name>
</gene>
<sequence>MSISQYNADVIARNIKQLGDGVIEVRLYNDGHIRADLSWVWFLCSVGFLIYDYFTTQTMFRDIQWAISVDWALEDNWKWRIETFTELGKEIPENYYNEFKVGMIKKHWERIYWGWFFILFPLFWFFMVGSPKWRPMRFDAKRRLVYFWSWGQLYIMHYPKSVQRDREQLLNFLNPDFFTPWIRPNYFGSLVITLPHENPQKKRTRRVPLGIYRPACENQNHALLSFILDYLGSENPDEEYGQFFKKEKRIASDYFNLFYQFSLFPQIGYNEKKTEARIQAWLDKNA</sequence>
<dbReference type="Proteomes" id="UP000188602">
    <property type="component" value="Unassembled WGS sequence"/>
</dbReference>
<keyword evidence="1" id="KW-0472">Membrane</keyword>